<keyword evidence="2" id="KW-1185">Reference proteome</keyword>
<proteinExistence type="predicted"/>
<gene>
    <name evidence="1" type="ORF">RP75_21115</name>
</gene>
<dbReference type="Proteomes" id="UP000032564">
    <property type="component" value="Unassembled WGS sequence"/>
</dbReference>
<name>A0ABR5D2Y1_9HYPH</name>
<dbReference type="EMBL" id="JWIT01000017">
    <property type="protein sequence ID" value="KJF71429.1"/>
    <property type="molecule type" value="Genomic_DNA"/>
</dbReference>
<evidence type="ECO:0000313" key="1">
    <source>
        <dbReference type="EMBL" id="KJF71429.1"/>
    </source>
</evidence>
<accession>A0ABR5D2Y1</accession>
<protein>
    <submittedName>
        <fullName evidence="1">Uncharacterized protein</fullName>
    </submittedName>
</protein>
<evidence type="ECO:0000313" key="2">
    <source>
        <dbReference type="Proteomes" id="UP000032564"/>
    </source>
</evidence>
<sequence>MQATLQRIVAKLDPADRDEFETGIKEWWARPLVARSTPLDIIAVGNYQWERLKKQLAAIENALNSDTPDLGEPLGLPMSEAIAAHAARAAILEKEKGLRWCEGLRAKALQKFDAEIAEIWLATRPFQKGQSPLEHSMASDSGLKTSLQALERRFAHRGSIPAIREDFQVWVKKKFGDKCLRFIHRRNDGLPDGRTALQCCYDEVSQAGMRELTLRAAPFT</sequence>
<comment type="caution">
    <text evidence="1">The sequence shown here is derived from an EMBL/GenBank/DDBJ whole genome shotgun (WGS) entry which is preliminary data.</text>
</comment>
<organism evidence="1 2">
    <name type="scientific">Agrobacterium arsenijevicii</name>
    <dbReference type="NCBI Taxonomy" id="1585697"/>
    <lineage>
        <taxon>Bacteria</taxon>
        <taxon>Pseudomonadati</taxon>
        <taxon>Pseudomonadota</taxon>
        <taxon>Alphaproteobacteria</taxon>
        <taxon>Hyphomicrobiales</taxon>
        <taxon>Rhizobiaceae</taxon>
        <taxon>Rhizobium/Agrobacterium group</taxon>
        <taxon>Agrobacterium</taxon>
    </lineage>
</organism>
<reference evidence="1 2" key="1">
    <citation type="submission" date="2014-12" db="EMBL/GenBank/DDBJ databases">
        <authorList>
            <person name="Kuzmanovic N."/>
            <person name="Pulawska J."/>
            <person name="Obradovic A."/>
        </authorList>
    </citation>
    <scope>NUCLEOTIDE SEQUENCE [LARGE SCALE GENOMIC DNA]</scope>
    <source>
        <strain evidence="1 2">KFB 330</strain>
    </source>
</reference>